<dbReference type="Pfam" id="PF06384">
    <property type="entry name" value="ICAT"/>
    <property type="match status" value="1"/>
</dbReference>
<feature type="non-terminal residue" evidence="3">
    <location>
        <position position="1"/>
    </location>
</feature>
<feature type="domain" description="Beta-catenin-interacting ICAT" evidence="2">
    <location>
        <begin position="138"/>
        <end position="204"/>
    </location>
</feature>
<dbReference type="EMBL" id="NIVC01000305">
    <property type="protein sequence ID" value="PAA85757.1"/>
    <property type="molecule type" value="Genomic_DNA"/>
</dbReference>
<dbReference type="InterPro" id="IPR040065">
    <property type="entry name" value="LZIC"/>
</dbReference>
<evidence type="ECO:0000256" key="1">
    <source>
        <dbReference type="ARBA" id="ARBA00006505"/>
    </source>
</evidence>
<keyword evidence="4" id="KW-1185">Reference proteome</keyword>
<proteinExistence type="inferred from homology"/>
<reference evidence="3 4" key="1">
    <citation type="submission" date="2017-06" db="EMBL/GenBank/DDBJ databases">
        <title>A platform for efficient transgenesis in Macrostomum lignano, a flatworm model organism for stem cell research.</title>
        <authorList>
            <person name="Berezikov E."/>
        </authorList>
    </citation>
    <scope>NUCLEOTIDE SEQUENCE [LARGE SCALE GENOMIC DNA]</scope>
    <source>
        <strain evidence="3">DV1</strain>
        <tissue evidence="3">Whole organism</tissue>
    </source>
</reference>
<gene>
    <name evidence="3" type="ORF">BOX15_Mlig000853g1</name>
</gene>
<dbReference type="Gene3D" id="1.10.10.490">
    <property type="entry name" value="Beta-catenin-interacting ICAT"/>
    <property type="match status" value="1"/>
</dbReference>
<comment type="caution">
    <text evidence="3">The sequence shown here is derived from an EMBL/GenBank/DDBJ whole genome shotgun (WGS) entry which is preliminary data.</text>
</comment>
<dbReference type="GO" id="GO:0008013">
    <property type="term" value="F:beta-catenin binding"/>
    <property type="evidence" value="ECO:0007669"/>
    <property type="project" value="InterPro"/>
</dbReference>
<evidence type="ECO:0000313" key="3">
    <source>
        <dbReference type="EMBL" id="PAA85757.1"/>
    </source>
</evidence>
<organism evidence="3 4">
    <name type="scientific">Macrostomum lignano</name>
    <dbReference type="NCBI Taxonomy" id="282301"/>
    <lineage>
        <taxon>Eukaryota</taxon>
        <taxon>Metazoa</taxon>
        <taxon>Spiralia</taxon>
        <taxon>Lophotrochozoa</taxon>
        <taxon>Platyhelminthes</taxon>
        <taxon>Rhabditophora</taxon>
        <taxon>Macrostomorpha</taxon>
        <taxon>Macrostomida</taxon>
        <taxon>Macrostomidae</taxon>
        <taxon>Macrostomum</taxon>
    </lineage>
</organism>
<dbReference type="InterPro" id="IPR036911">
    <property type="entry name" value="ICAT_sf"/>
</dbReference>
<dbReference type="OrthoDB" id="10262856at2759"/>
<dbReference type="PANTHER" id="PTHR16505">
    <property type="entry name" value="PROTEIN LZIC"/>
    <property type="match status" value="1"/>
</dbReference>
<evidence type="ECO:0000313" key="4">
    <source>
        <dbReference type="Proteomes" id="UP000215902"/>
    </source>
</evidence>
<dbReference type="InterPro" id="IPR009428">
    <property type="entry name" value="ICAT_dom"/>
</dbReference>
<accession>A0A267GK22</accession>
<dbReference type="PANTHER" id="PTHR16505:SF8">
    <property type="entry name" value="PROTEIN LZIC"/>
    <property type="match status" value="1"/>
</dbReference>
<dbReference type="STRING" id="282301.A0A267GK22"/>
<sequence length="213" mass="23201">CIQPIGQQAQRHILLNQSAEAAAAMSSSRGKSENAALIQNAMDQMDRLVNQLSDLEESRAELDPEEFEELSRETREQLVEFEAFLAKMKSGDVSLVDQVSAMQLAIRAAISDAFRTPEVIRFFAQKQPGALRTRLAELDRDMKVGRLGQADGTRAKVEVLAALQKLGESLHPSEEAFLSEHASAQMKEFVSVAGASSAVSEDRVSQAVRGSGN</sequence>
<dbReference type="Proteomes" id="UP000215902">
    <property type="component" value="Unassembled WGS sequence"/>
</dbReference>
<name>A0A267GK22_9PLAT</name>
<protein>
    <recommendedName>
        <fullName evidence="2">Beta-catenin-interacting ICAT domain-containing protein</fullName>
    </recommendedName>
</protein>
<dbReference type="AlphaFoldDB" id="A0A267GK22"/>
<dbReference type="SUPFAM" id="SSF81730">
    <property type="entry name" value="beta-catenin-interacting protein ICAT"/>
    <property type="match status" value="1"/>
</dbReference>
<comment type="similarity">
    <text evidence="1">Belongs to the CTNNBIP1 family.</text>
</comment>
<evidence type="ECO:0000259" key="2">
    <source>
        <dbReference type="Pfam" id="PF06384"/>
    </source>
</evidence>